<evidence type="ECO:0000313" key="3">
    <source>
        <dbReference type="Proteomes" id="UP000192257"/>
    </source>
</evidence>
<dbReference type="PANTHER" id="PTHR15934">
    <property type="entry name" value="RNA 2',3'-CYCLIC PHOSPHODIESTERASE"/>
    <property type="match status" value="1"/>
</dbReference>
<proteinExistence type="predicted"/>
<dbReference type="STRING" id="67003.A0A1X0NUR0"/>
<dbReference type="VEuPathDB" id="TriTrypDB:TM35_000173060"/>
<keyword evidence="2" id="KW-0808">Transferase</keyword>
<dbReference type="GO" id="GO:0034237">
    <property type="term" value="F:protein kinase A regulatory subunit binding"/>
    <property type="evidence" value="ECO:0007669"/>
    <property type="project" value="TreeGrafter"/>
</dbReference>
<dbReference type="Gene3D" id="3.90.1140.10">
    <property type="entry name" value="Cyclic phosphodiesterase"/>
    <property type="match status" value="1"/>
</dbReference>
<name>A0A1X0NUR0_9TRYP</name>
<sequence length="268" mass="30648">MLRRTFAVLQKGERGLYFPINHRIVDRRIAPGVTTEEADVQSRYRRELRTSFTTGETRQTTPPAWSAEVRPTHFLSLRLPVKNVLGGRVKEMHDHILFSHQQYAPLLVPLAKLHITLGVMTIPEIEQKEMLPLIHDALAEVFSSVHPLQLRFRGLGTFGFGRVLFIRVLPEADFSTLDYAVCQIRQRVGGKLRVDIKGNPHDSYVPHITVAKIRPSQKAQFGSKIPHSLWAEFQHHNFGDVTFSVVDVCRMQSIKDEYYQTESSVQLS</sequence>
<dbReference type="EMBL" id="NBCO01000017">
    <property type="protein sequence ID" value="ORC88434.1"/>
    <property type="molecule type" value="Genomic_DNA"/>
</dbReference>
<dbReference type="SUPFAM" id="SSF55144">
    <property type="entry name" value="LigT-like"/>
    <property type="match status" value="1"/>
</dbReference>
<organism evidence="2 3">
    <name type="scientific">Trypanosoma theileri</name>
    <dbReference type="NCBI Taxonomy" id="67003"/>
    <lineage>
        <taxon>Eukaryota</taxon>
        <taxon>Discoba</taxon>
        <taxon>Euglenozoa</taxon>
        <taxon>Kinetoplastea</taxon>
        <taxon>Metakinetoplastina</taxon>
        <taxon>Trypanosomatida</taxon>
        <taxon>Trypanosomatidae</taxon>
        <taxon>Trypanosoma</taxon>
    </lineage>
</organism>
<gene>
    <name evidence="2" type="ORF">TM35_000173060</name>
</gene>
<evidence type="ECO:0000313" key="2">
    <source>
        <dbReference type="EMBL" id="ORC88434.1"/>
    </source>
</evidence>
<dbReference type="OrthoDB" id="277832at2759"/>
<dbReference type="InterPro" id="IPR052641">
    <property type="entry name" value="AKAP7_isoform_gamma"/>
</dbReference>
<dbReference type="GO" id="GO:0016301">
    <property type="term" value="F:kinase activity"/>
    <property type="evidence" value="ECO:0007669"/>
    <property type="project" value="UniProtKB-KW"/>
</dbReference>
<keyword evidence="3" id="KW-1185">Reference proteome</keyword>
<accession>A0A1X0NUR0</accession>
<reference evidence="2 3" key="1">
    <citation type="submission" date="2017-03" db="EMBL/GenBank/DDBJ databases">
        <title>An alternative strategy for trypanosome survival in the mammalian bloodstream revealed through genome and transcriptome analysis of the ubiquitous bovine parasite Trypanosoma (Megatrypanum) theileri.</title>
        <authorList>
            <person name="Kelly S."/>
            <person name="Ivens A."/>
            <person name="Mott A."/>
            <person name="O'Neill E."/>
            <person name="Emms D."/>
            <person name="Macleod O."/>
            <person name="Voorheis P."/>
            <person name="Matthews J."/>
            <person name="Matthews K."/>
            <person name="Carrington M."/>
        </authorList>
    </citation>
    <scope>NUCLEOTIDE SEQUENCE [LARGE SCALE GENOMIC DNA]</scope>
    <source>
        <strain evidence="2">Edinburgh</strain>
    </source>
</reference>
<dbReference type="PANTHER" id="PTHR15934:SF2">
    <property type="entry name" value="A-KINASE ANCHOR PROTEIN 7-LIKE PHOSPHOESTERASE DOMAIN-CONTAINING PROTEIN"/>
    <property type="match status" value="1"/>
</dbReference>
<dbReference type="GO" id="GO:0005829">
    <property type="term" value="C:cytosol"/>
    <property type="evidence" value="ECO:0007669"/>
    <property type="project" value="TreeGrafter"/>
</dbReference>
<dbReference type="Proteomes" id="UP000192257">
    <property type="component" value="Unassembled WGS sequence"/>
</dbReference>
<dbReference type="AlphaFoldDB" id="A0A1X0NUR0"/>
<dbReference type="GO" id="GO:0010738">
    <property type="term" value="P:regulation of protein kinase A signaling"/>
    <property type="evidence" value="ECO:0007669"/>
    <property type="project" value="TreeGrafter"/>
</dbReference>
<feature type="domain" description="A-kinase anchor protein 7-like phosphoesterase" evidence="1">
    <location>
        <begin position="71"/>
        <end position="267"/>
    </location>
</feature>
<keyword evidence="2" id="KW-0418">Kinase</keyword>
<dbReference type="RefSeq" id="XP_028882500.1">
    <property type="nucleotide sequence ID" value="XM_029026385.1"/>
</dbReference>
<evidence type="ECO:0000259" key="1">
    <source>
        <dbReference type="Pfam" id="PF10469"/>
    </source>
</evidence>
<comment type="caution">
    <text evidence="2">The sequence shown here is derived from an EMBL/GenBank/DDBJ whole genome shotgun (WGS) entry which is preliminary data.</text>
</comment>
<dbReference type="GeneID" id="39986165"/>
<dbReference type="Pfam" id="PF10469">
    <property type="entry name" value="AKAP7_NLS"/>
    <property type="match status" value="1"/>
</dbReference>
<protein>
    <submittedName>
        <fullName evidence="2">A kinase (PRKA) anchor protein 7</fullName>
    </submittedName>
</protein>
<dbReference type="InterPro" id="IPR009097">
    <property type="entry name" value="Cyclic_Pdiesterase"/>
</dbReference>
<dbReference type="InterPro" id="IPR019510">
    <property type="entry name" value="AKAP7-like_phosphoesterase"/>
</dbReference>
<dbReference type="FunFam" id="3.90.1140.10:FF:000011">
    <property type="entry name" value="AKAP7 2'5' RNA ligase-like domain containing protein"/>
    <property type="match status" value="1"/>
</dbReference>